<keyword evidence="4" id="KW-1185">Reference proteome</keyword>
<feature type="compositionally biased region" description="Polar residues" evidence="1">
    <location>
        <begin position="483"/>
        <end position="503"/>
    </location>
</feature>
<dbReference type="InterPro" id="IPR000719">
    <property type="entry name" value="Prot_kinase_dom"/>
</dbReference>
<feature type="compositionally biased region" description="Low complexity" evidence="1">
    <location>
        <begin position="767"/>
        <end position="782"/>
    </location>
</feature>
<dbReference type="STRING" id="576137.A0A1L7XE18"/>
<feature type="region of interest" description="Disordered" evidence="1">
    <location>
        <begin position="472"/>
        <end position="568"/>
    </location>
</feature>
<gene>
    <name evidence="3" type="ORF">PAC_13171</name>
</gene>
<feature type="compositionally biased region" description="Polar residues" evidence="1">
    <location>
        <begin position="559"/>
        <end position="568"/>
    </location>
</feature>
<dbReference type="Pfam" id="PF00069">
    <property type="entry name" value="Pkinase"/>
    <property type="match status" value="1"/>
</dbReference>
<dbReference type="Gene3D" id="1.10.510.10">
    <property type="entry name" value="Transferase(Phosphotransferase) domain 1"/>
    <property type="match status" value="1"/>
</dbReference>
<evidence type="ECO:0000313" key="4">
    <source>
        <dbReference type="Proteomes" id="UP000184330"/>
    </source>
</evidence>
<dbReference type="GO" id="GO:0005524">
    <property type="term" value="F:ATP binding"/>
    <property type="evidence" value="ECO:0007669"/>
    <property type="project" value="InterPro"/>
</dbReference>
<feature type="compositionally biased region" description="Pro residues" evidence="1">
    <location>
        <begin position="509"/>
        <end position="526"/>
    </location>
</feature>
<organism evidence="3 4">
    <name type="scientific">Phialocephala subalpina</name>
    <dbReference type="NCBI Taxonomy" id="576137"/>
    <lineage>
        <taxon>Eukaryota</taxon>
        <taxon>Fungi</taxon>
        <taxon>Dikarya</taxon>
        <taxon>Ascomycota</taxon>
        <taxon>Pezizomycotina</taxon>
        <taxon>Leotiomycetes</taxon>
        <taxon>Helotiales</taxon>
        <taxon>Mollisiaceae</taxon>
        <taxon>Phialocephala</taxon>
        <taxon>Phialocephala fortinii species complex</taxon>
    </lineage>
</organism>
<dbReference type="Proteomes" id="UP000184330">
    <property type="component" value="Unassembled WGS sequence"/>
</dbReference>
<proteinExistence type="predicted"/>
<accession>A0A1L7XE18</accession>
<feature type="region of interest" description="Disordered" evidence="1">
    <location>
        <begin position="701"/>
        <end position="808"/>
    </location>
</feature>
<feature type="region of interest" description="Disordered" evidence="1">
    <location>
        <begin position="1069"/>
        <end position="1090"/>
    </location>
</feature>
<dbReference type="OrthoDB" id="5986190at2759"/>
<dbReference type="SMART" id="SM00220">
    <property type="entry name" value="S_TKc"/>
    <property type="match status" value="1"/>
</dbReference>
<dbReference type="PROSITE" id="PS50011">
    <property type="entry name" value="PROTEIN_KINASE_DOM"/>
    <property type="match status" value="1"/>
</dbReference>
<name>A0A1L7XE18_9HELO</name>
<evidence type="ECO:0000313" key="3">
    <source>
        <dbReference type="EMBL" id="CZR63274.1"/>
    </source>
</evidence>
<dbReference type="InterPro" id="IPR011009">
    <property type="entry name" value="Kinase-like_dom_sf"/>
</dbReference>
<dbReference type="SUPFAM" id="SSF56112">
    <property type="entry name" value="Protein kinase-like (PK-like)"/>
    <property type="match status" value="1"/>
</dbReference>
<reference evidence="3 4" key="1">
    <citation type="submission" date="2016-03" db="EMBL/GenBank/DDBJ databases">
        <authorList>
            <person name="Ploux O."/>
        </authorList>
    </citation>
    <scope>NUCLEOTIDE SEQUENCE [LARGE SCALE GENOMIC DNA]</scope>
    <source>
        <strain evidence="3 4">UAMH 11012</strain>
    </source>
</reference>
<dbReference type="InterPro" id="IPR053083">
    <property type="entry name" value="TF_kinase-domain_protein"/>
</dbReference>
<protein>
    <recommendedName>
        <fullName evidence="2">Protein kinase domain-containing protein</fullName>
    </recommendedName>
</protein>
<feature type="domain" description="Protein kinase" evidence="2">
    <location>
        <begin position="145"/>
        <end position="475"/>
    </location>
</feature>
<dbReference type="GO" id="GO:0004672">
    <property type="term" value="F:protein kinase activity"/>
    <property type="evidence" value="ECO:0007669"/>
    <property type="project" value="InterPro"/>
</dbReference>
<evidence type="ECO:0000259" key="2">
    <source>
        <dbReference type="PROSITE" id="PS50011"/>
    </source>
</evidence>
<feature type="compositionally biased region" description="Low complexity" evidence="1">
    <location>
        <begin position="705"/>
        <end position="725"/>
    </location>
</feature>
<evidence type="ECO:0000256" key="1">
    <source>
        <dbReference type="SAM" id="MobiDB-lite"/>
    </source>
</evidence>
<dbReference type="AlphaFoldDB" id="A0A1L7XE18"/>
<dbReference type="PANTHER" id="PTHR44305">
    <property type="entry name" value="SI:DKEY-192D15.2-RELATED"/>
    <property type="match status" value="1"/>
</dbReference>
<feature type="compositionally biased region" description="Polar residues" evidence="1">
    <location>
        <begin position="727"/>
        <end position="736"/>
    </location>
</feature>
<sequence>MSTQHAALHEFFRWESQNWVECVADMTSNEKAYFMPLENLRAYFKANDSKRLSRMLCEVFGSNFPPIDSDFILRDHTAIFVILLRIGQGRLIEHFAPYEELSDRRLPFDAANPPTEFLEITDDPDILKRFCEKQIMYCVPIFDGHMLHKKFGRRLLPITWKGPQVIEGLAGKFVIKVYGPHNKLVPLGQDAMNNPNINTFVLKRYATKEGESHYTKEVNAFRSVKHADSVIKFYGSFTHGNDRNVLLEYADKGSLEQFFQSETPPSHGGEIIKLWEGLFSLIKGLKAIHSVQEGHLDVKPETIFVLSNGAESTADYQFKFADIGVGSHGVRDSGSTSNEMQAAPTYGAPECYMPYNSDNQGHKSSAKVTWAADIWSLGCIYSEAAIWLADGYKGLLDYRRQRKAETDRILFKGGDCFHDGERTLQSVLDAHADLEDRLRRSDYITKDVLDTMVDEMLWEEDRPNAKALSRKAEVVSSRARQKLSANTAGSSDGFSRPGSSQSRTLPLPRLQPPTGPLPPIPQPPPRLSSIAERQPPNVETWRSQVTPYSRPVINGPPSVITSPTLSNKQMSTTESMSDLDTEIAGSIASWQMTDNNSVTSPNTPFTSPHVSVNYDFHKHIPNEGRPRILQRHQSANEYRGPPRAISHGLSQMNTTDWDNASTVAPASDTASMFIQDAINMPLPTASERYAMRSDSRFDDVKTLRRATSQASSQQSSAHSANSRHSVQTDTRSIHSARSQEEHAPIPPKSAKRGLGFSLFPTKSRTASSPLSPSPLSLDSPRPGISRVSTDESMPRTLPPLNASLVPELPDRGSAPEYLSLNTALEWRKAHKKVKKASKLPPLPGASALENLNDRDHVFVIDDSASMTPVWPDLKRLFEALSYIVKPMSPKGTELMFTVAYDAWQRRDTSELCGFLEKKTCAGETDISWRLGVQFSLFKNKYYNELKKEREGKKFEKVRPASFYVLTNGEWGKGGGVEVRDEKKGSLKKVLTEMVEWMKAISRPGWVSVEFVSFAQSAKAMGHFGELAALEFEMDVHDCTRWTGNVLKMLRGPLDKALYTDDSNSGNGGAASLAPAVNGGGSQVSSGPSSVASTMMFTPNSFSELA</sequence>
<dbReference type="CDD" id="cd00180">
    <property type="entry name" value="PKc"/>
    <property type="match status" value="1"/>
</dbReference>
<dbReference type="EMBL" id="FJOG01000023">
    <property type="protein sequence ID" value="CZR63274.1"/>
    <property type="molecule type" value="Genomic_DNA"/>
</dbReference>